<protein>
    <submittedName>
        <fullName evidence="2">Uncharacterized protein</fullName>
    </submittedName>
</protein>
<sequence length="137" mass="14563">MTATLVGWSATLSALLLTPCQGLANKCMAAPDLTATQRESFDWLKGELPAYPSSRLTSLALDGGSVRPWALSLTPSIGLWLKSYGSAAGVLHMQAGESWAKASQDNDQSHHSLVSCILILPWLKDYGLSSTPVATTM</sequence>
<accession>A0A9P8MBU3</accession>
<feature type="signal peptide" evidence="1">
    <location>
        <begin position="1"/>
        <end position="24"/>
    </location>
</feature>
<dbReference type="AlphaFoldDB" id="A0A9P8MBU3"/>
<feature type="chain" id="PRO_5040163543" evidence="1">
    <location>
        <begin position="25"/>
        <end position="137"/>
    </location>
</feature>
<keyword evidence="3" id="KW-1185">Reference proteome</keyword>
<name>A0A9P8MBU3_9HYPO</name>
<gene>
    <name evidence="2" type="ORF">MHUMG1_04947</name>
</gene>
<evidence type="ECO:0000256" key="1">
    <source>
        <dbReference type="SAM" id="SignalP"/>
    </source>
</evidence>
<comment type="caution">
    <text evidence="2">The sequence shown here is derived from an EMBL/GenBank/DDBJ whole genome shotgun (WGS) entry which is preliminary data.</text>
</comment>
<evidence type="ECO:0000313" key="2">
    <source>
        <dbReference type="EMBL" id="KAH0597568.1"/>
    </source>
</evidence>
<evidence type="ECO:0000313" key="3">
    <source>
        <dbReference type="Proteomes" id="UP000764110"/>
    </source>
</evidence>
<dbReference type="Proteomes" id="UP000764110">
    <property type="component" value="Unassembled WGS sequence"/>
</dbReference>
<keyword evidence="1" id="KW-0732">Signal</keyword>
<proteinExistence type="predicted"/>
<reference evidence="2 3" key="1">
    <citation type="submission" date="2020-07" db="EMBL/GenBank/DDBJ databases">
        <title>Metarhizium humberi genome.</title>
        <authorList>
            <person name="Lysoe E."/>
        </authorList>
    </citation>
    <scope>NUCLEOTIDE SEQUENCE [LARGE SCALE GENOMIC DNA]</scope>
    <source>
        <strain evidence="2 3">ESALQ1638</strain>
    </source>
</reference>
<dbReference type="EMBL" id="JACEFI010000007">
    <property type="protein sequence ID" value="KAH0597568.1"/>
    <property type="molecule type" value="Genomic_DNA"/>
</dbReference>
<organism evidence="2 3">
    <name type="scientific">Metarhizium humberi</name>
    <dbReference type="NCBI Taxonomy" id="2596975"/>
    <lineage>
        <taxon>Eukaryota</taxon>
        <taxon>Fungi</taxon>
        <taxon>Dikarya</taxon>
        <taxon>Ascomycota</taxon>
        <taxon>Pezizomycotina</taxon>
        <taxon>Sordariomycetes</taxon>
        <taxon>Hypocreomycetidae</taxon>
        <taxon>Hypocreales</taxon>
        <taxon>Clavicipitaceae</taxon>
        <taxon>Metarhizium</taxon>
    </lineage>
</organism>